<dbReference type="NCBIfam" id="TIGR00843">
    <property type="entry name" value="benE"/>
    <property type="match status" value="1"/>
</dbReference>
<protein>
    <submittedName>
        <fullName evidence="2">Benzoate membrane transport protein</fullName>
    </submittedName>
</protein>
<dbReference type="GO" id="GO:0042925">
    <property type="term" value="F:benzoate transmembrane transporter activity"/>
    <property type="evidence" value="ECO:0007669"/>
    <property type="project" value="InterPro"/>
</dbReference>
<feature type="transmembrane region" description="Helical" evidence="1">
    <location>
        <begin position="296"/>
        <end position="320"/>
    </location>
</feature>
<feature type="transmembrane region" description="Helical" evidence="1">
    <location>
        <begin position="214"/>
        <end position="233"/>
    </location>
</feature>
<keyword evidence="1" id="KW-1133">Transmembrane helix</keyword>
<feature type="transmembrane region" description="Helical" evidence="1">
    <location>
        <begin position="327"/>
        <end position="344"/>
    </location>
</feature>
<feature type="transmembrane region" description="Helical" evidence="1">
    <location>
        <begin position="174"/>
        <end position="194"/>
    </location>
</feature>
<feature type="transmembrane region" description="Helical" evidence="1">
    <location>
        <begin position="82"/>
        <end position="110"/>
    </location>
</feature>
<keyword evidence="3" id="KW-1185">Reference proteome</keyword>
<evidence type="ECO:0000313" key="3">
    <source>
        <dbReference type="Proteomes" id="UP000559182"/>
    </source>
</evidence>
<dbReference type="GO" id="GO:0005886">
    <property type="term" value="C:plasma membrane"/>
    <property type="evidence" value="ECO:0007669"/>
    <property type="project" value="TreeGrafter"/>
</dbReference>
<dbReference type="InterPro" id="IPR004711">
    <property type="entry name" value="Benzoate_Transporter"/>
</dbReference>
<dbReference type="Pfam" id="PF03594">
    <property type="entry name" value="BenE"/>
    <property type="match status" value="1"/>
</dbReference>
<name>A0A839MZL2_9MICO</name>
<feature type="transmembrane region" description="Helical" evidence="1">
    <location>
        <begin position="254"/>
        <end position="284"/>
    </location>
</feature>
<evidence type="ECO:0000256" key="1">
    <source>
        <dbReference type="SAM" id="Phobius"/>
    </source>
</evidence>
<feature type="transmembrane region" description="Helical" evidence="1">
    <location>
        <begin position="364"/>
        <end position="390"/>
    </location>
</feature>
<dbReference type="RefSeq" id="WP_183319241.1">
    <property type="nucleotide sequence ID" value="NZ_JACHVQ010000001.1"/>
</dbReference>
<proteinExistence type="predicted"/>
<feature type="transmembrane region" description="Helical" evidence="1">
    <location>
        <begin position="16"/>
        <end position="38"/>
    </location>
</feature>
<keyword evidence="1" id="KW-0812">Transmembrane</keyword>
<dbReference type="EMBL" id="JACHVQ010000001">
    <property type="protein sequence ID" value="MBB2890900.1"/>
    <property type="molecule type" value="Genomic_DNA"/>
</dbReference>
<dbReference type="PANTHER" id="PTHR30199">
    <property type="entry name" value="MFS FAMILY TRANSPORTER, PREDICTED SUBSTRATE BENZOATE"/>
    <property type="match status" value="1"/>
</dbReference>
<reference evidence="2 3" key="1">
    <citation type="submission" date="2020-08" db="EMBL/GenBank/DDBJ databases">
        <title>Sequencing the genomes of 1000 actinobacteria strains.</title>
        <authorList>
            <person name="Klenk H.-P."/>
        </authorList>
    </citation>
    <scope>NUCLEOTIDE SEQUENCE [LARGE SCALE GENOMIC DNA]</scope>
    <source>
        <strain evidence="2 3">DSM 105369</strain>
    </source>
</reference>
<gene>
    <name evidence="2" type="ORF">FHU39_000884</name>
</gene>
<dbReference type="Proteomes" id="UP000559182">
    <property type="component" value="Unassembled WGS sequence"/>
</dbReference>
<dbReference type="AlphaFoldDB" id="A0A839MZL2"/>
<sequence>MLDTLPAQRSSTSTPVIAGIVCALVGFTSSFAVVLTGLRAVGATPAQAGSGLLAISLLQGVSAIVLARRYRIPITLAWSTPGAALLAGAGAVSGGWAAATGAFVLTGLLVIASGLWSGLADLISRIPGTIAQAMLAGVLLPLCLEPVHAVAIHPWDVLPVILVWLVLLRVSARWAVPGAFVAAAVVIAIELARTGTTFTSSSLLPVVSPVVPQLSLQAALGIALPLFIVTMASQNITGVAVMRSFGYSVPWRPVMLVTGAGTVIGAPAGGHAINLAAISAALAAGPDAGPDTSRRWIAAVSSGAAYLVLGLSSAALATFVTLAPSGVVETVAGLALLGALGGALKGALARTGADGARQSAETTAAVLTLVVAASGTTVGGIESAFWALLIGLVARWWLLRGVSAVRDDTH</sequence>
<comment type="caution">
    <text evidence="2">The sequence shown here is derived from an EMBL/GenBank/DDBJ whole genome shotgun (WGS) entry which is preliminary data.</text>
</comment>
<accession>A0A839MZL2</accession>
<feature type="transmembrane region" description="Helical" evidence="1">
    <location>
        <begin position="50"/>
        <end position="70"/>
    </location>
</feature>
<dbReference type="PANTHER" id="PTHR30199:SF0">
    <property type="entry name" value="INNER MEMBRANE PROTEIN YDCO"/>
    <property type="match status" value="1"/>
</dbReference>
<evidence type="ECO:0000313" key="2">
    <source>
        <dbReference type="EMBL" id="MBB2890900.1"/>
    </source>
</evidence>
<keyword evidence="1" id="KW-0472">Membrane</keyword>
<organism evidence="2 3">
    <name type="scientific">Flexivirga oryzae</name>
    <dbReference type="NCBI Taxonomy" id="1794944"/>
    <lineage>
        <taxon>Bacteria</taxon>
        <taxon>Bacillati</taxon>
        <taxon>Actinomycetota</taxon>
        <taxon>Actinomycetes</taxon>
        <taxon>Micrococcales</taxon>
        <taxon>Dermacoccaceae</taxon>
        <taxon>Flexivirga</taxon>
    </lineage>
</organism>